<evidence type="ECO:0000256" key="10">
    <source>
        <dbReference type="ARBA" id="ARBA00023316"/>
    </source>
</evidence>
<dbReference type="CDD" id="cd15798">
    <property type="entry name" value="PMEI-like_3"/>
    <property type="match status" value="1"/>
</dbReference>
<dbReference type="Pfam" id="PF04043">
    <property type="entry name" value="PMEI"/>
    <property type="match status" value="1"/>
</dbReference>
<dbReference type="SUPFAM" id="SSF51126">
    <property type="entry name" value="Pectin lyase-like"/>
    <property type="match status" value="1"/>
</dbReference>
<proteinExistence type="inferred from homology"/>
<reference evidence="15" key="1">
    <citation type="journal article" date="2016" name="Nat. Genet.">
        <title>A high-quality carrot genome assembly provides new insights into carotenoid accumulation and asterid genome evolution.</title>
        <authorList>
            <person name="Iorizzo M."/>
            <person name="Ellison S."/>
            <person name="Senalik D."/>
            <person name="Zeng P."/>
            <person name="Satapoomin P."/>
            <person name="Huang J."/>
            <person name="Bowman M."/>
            <person name="Iovene M."/>
            <person name="Sanseverino W."/>
            <person name="Cavagnaro P."/>
            <person name="Yildiz M."/>
            <person name="Macko-Podgorni A."/>
            <person name="Moranska E."/>
            <person name="Grzebelus E."/>
            <person name="Grzebelus D."/>
            <person name="Ashrafi H."/>
            <person name="Zheng Z."/>
            <person name="Cheng S."/>
            <person name="Spooner D."/>
            <person name="Van Deynze A."/>
            <person name="Simon P."/>
        </authorList>
    </citation>
    <scope>NUCLEOTIDE SEQUENCE</scope>
    <source>
        <tissue evidence="15">Leaf</tissue>
    </source>
</reference>
<comment type="pathway">
    <text evidence="2 13">Glycan metabolism; pectin degradation; 2-dehydro-3-deoxy-D-gluconate from pectin: step 1/5.</text>
</comment>
<dbReference type="SUPFAM" id="SSF101148">
    <property type="entry name" value="Plant invertase/pectin methylesterase inhibitor"/>
    <property type="match status" value="1"/>
</dbReference>
<evidence type="ECO:0000256" key="2">
    <source>
        <dbReference type="ARBA" id="ARBA00005184"/>
    </source>
</evidence>
<dbReference type="AlphaFoldDB" id="A0AAF1BED6"/>
<dbReference type="InterPro" id="IPR012334">
    <property type="entry name" value="Pectin_lyas_fold"/>
</dbReference>
<gene>
    <name evidence="15" type="ORF">DCAR_0933517</name>
</gene>
<evidence type="ECO:0000313" key="16">
    <source>
        <dbReference type="Proteomes" id="UP000077755"/>
    </source>
</evidence>
<keyword evidence="16" id="KW-1185">Reference proteome</keyword>
<organism evidence="15 16">
    <name type="scientific">Daucus carota subsp. sativus</name>
    <name type="common">Carrot</name>
    <dbReference type="NCBI Taxonomy" id="79200"/>
    <lineage>
        <taxon>Eukaryota</taxon>
        <taxon>Viridiplantae</taxon>
        <taxon>Streptophyta</taxon>
        <taxon>Embryophyta</taxon>
        <taxon>Tracheophyta</taxon>
        <taxon>Spermatophyta</taxon>
        <taxon>Magnoliopsida</taxon>
        <taxon>eudicotyledons</taxon>
        <taxon>Gunneridae</taxon>
        <taxon>Pentapetalae</taxon>
        <taxon>asterids</taxon>
        <taxon>campanulids</taxon>
        <taxon>Apiales</taxon>
        <taxon>Apiaceae</taxon>
        <taxon>Apioideae</taxon>
        <taxon>Scandiceae</taxon>
        <taxon>Daucinae</taxon>
        <taxon>Daucus</taxon>
        <taxon>Daucus sect. Daucus</taxon>
    </lineage>
</organism>
<dbReference type="InterPro" id="IPR006501">
    <property type="entry name" value="Pectinesterase_inhib_dom"/>
</dbReference>
<comment type="subcellular location">
    <subcellularLocation>
        <location evidence="1">Secreted</location>
        <location evidence="1">Cell wall</location>
    </subcellularLocation>
</comment>
<dbReference type="Gene3D" id="1.20.140.40">
    <property type="entry name" value="Invertase/pectin methylesterase inhibitor family protein"/>
    <property type="match status" value="1"/>
</dbReference>
<dbReference type="GO" id="GO:0045490">
    <property type="term" value="P:pectin catabolic process"/>
    <property type="evidence" value="ECO:0007669"/>
    <property type="project" value="UniProtKB-UniRule"/>
</dbReference>
<protein>
    <recommendedName>
        <fullName evidence="5 13">Pectinesterase</fullName>
        <ecNumber evidence="5 13">3.1.1.11</ecNumber>
    </recommendedName>
</protein>
<evidence type="ECO:0000256" key="5">
    <source>
        <dbReference type="ARBA" id="ARBA00013229"/>
    </source>
</evidence>
<keyword evidence="10" id="KW-0961">Cell wall biogenesis/degradation</keyword>
<keyword evidence="7" id="KW-0964">Secreted</keyword>
<dbReference type="EC" id="3.1.1.11" evidence="5 13"/>
<dbReference type="GO" id="GO:0004857">
    <property type="term" value="F:enzyme inhibitor activity"/>
    <property type="evidence" value="ECO:0007669"/>
    <property type="project" value="InterPro"/>
</dbReference>
<comment type="similarity">
    <text evidence="4">In the C-terminal section; belongs to the pectinesterase family.</text>
</comment>
<evidence type="ECO:0000313" key="15">
    <source>
        <dbReference type="EMBL" id="WOH14002.1"/>
    </source>
</evidence>
<accession>A0AAF1BED6</accession>
<feature type="chain" id="PRO_5041783355" description="Pectinesterase" evidence="13">
    <location>
        <begin position="24"/>
        <end position="511"/>
    </location>
</feature>
<dbReference type="NCBIfam" id="TIGR01614">
    <property type="entry name" value="PME_inhib"/>
    <property type="match status" value="1"/>
</dbReference>
<sequence>MKTRMVNFLSIFVVLLLPQVNLSLSVGDVSFWCNQTPYPQQCKYHMSYDIPFVSKKQFLTMAQQTALMVVSSSLRFADSLVSRVQHDGTEKSAWRTCLFFYSQAAFRLNRSLDSSLGSTADDVQTWLSAAASNIRACHGGFFDVNVTSDIFPLVMLNNVTELISNCLAVNFGFLRQEGIRREGVIKVLKKDGALMKRADCVVAQDGSGNFRTIREALQAAGRRTRRISDFVIRVKQGVYSEIVEVRQSNIVLIGDGVGKTVVTGNRRVADGFTLYESATFKVSGDGFKAVGMTFENTAGVAAGQAVAMASTADRSVFYRCSFKGYQDTLLAQSNRQFYKNCQIYGTVDFIFGNAAAVFQDCTIHLRKPQPGGGLVVTAQDRNGPHENTGFTIHRGRVMAAPDLAPFPQIKAFLGRPWGDFSRTVYLRSTLDTLVDPAGWLAWGGAPPRRCDTLDYGEFENHGTGASTHRRVKWRGYRVIRDRRTAEAYDVDRLINGKVWLPGTGVPFDADF</sequence>
<evidence type="ECO:0000256" key="11">
    <source>
        <dbReference type="ARBA" id="ARBA00047928"/>
    </source>
</evidence>
<evidence type="ECO:0000256" key="12">
    <source>
        <dbReference type="PROSITE-ProRule" id="PRU10040"/>
    </source>
</evidence>
<keyword evidence="13" id="KW-0732">Signal</keyword>
<keyword evidence="6" id="KW-0134">Cell wall</keyword>
<evidence type="ECO:0000256" key="6">
    <source>
        <dbReference type="ARBA" id="ARBA00022512"/>
    </source>
</evidence>
<dbReference type="FunFam" id="2.160.20.10:FF:000029">
    <property type="entry name" value="Pectinesterase 4"/>
    <property type="match status" value="1"/>
</dbReference>
<dbReference type="GO" id="GO:0042545">
    <property type="term" value="P:cell wall modification"/>
    <property type="evidence" value="ECO:0007669"/>
    <property type="project" value="UniProtKB-UniRule"/>
</dbReference>
<feature type="active site" evidence="12">
    <location>
        <position position="348"/>
    </location>
</feature>
<dbReference type="InterPro" id="IPR033131">
    <property type="entry name" value="Pectinesterase_Asp_AS"/>
</dbReference>
<evidence type="ECO:0000256" key="8">
    <source>
        <dbReference type="ARBA" id="ARBA00022801"/>
    </source>
</evidence>
<evidence type="ECO:0000256" key="1">
    <source>
        <dbReference type="ARBA" id="ARBA00004191"/>
    </source>
</evidence>
<evidence type="ECO:0000256" key="7">
    <source>
        <dbReference type="ARBA" id="ARBA00022525"/>
    </source>
</evidence>
<comment type="similarity">
    <text evidence="3">In the N-terminal section; belongs to the PMEI family.</text>
</comment>
<reference evidence="15" key="2">
    <citation type="submission" date="2022-03" db="EMBL/GenBank/DDBJ databases">
        <title>Draft title - Genomic analysis of global carrot germplasm unveils the trajectory of domestication and the origin of high carotenoid orange carrot.</title>
        <authorList>
            <person name="Iorizzo M."/>
            <person name="Ellison S."/>
            <person name="Senalik D."/>
            <person name="Macko-Podgorni A."/>
            <person name="Grzebelus D."/>
            <person name="Bostan H."/>
            <person name="Rolling W."/>
            <person name="Curaba J."/>
            <person name="Simon P."/>
        </authorList>
    </citation>
    <scope>NUCLEOTIDE SEQUENCE</scope>
    <source>
        <tissue evidence="15">Leaf</tissue>
    </source>
</reference>
<comment type="catalytic activity">
    <reaction evidence="11 13">
        <text>[(1-&gt;4)-alpha-D-galacturonosyl methyl ester](n) + n H2O = [(1-&gt;4)-alpha-D-galacturonosyl](n) + n methanol + n H(+)</text>
        <dbReference type="Rhea" id="RHEA:22380"/>
        <dbReference type="Rhea" id="RHEA-COMP:14570"/>
        <dbReference type="Rhea" id="RHEA-COMP:14573"/>
        <dbReference type="ChEBI" id="CHEBI:15377"/>
        <dbReference type="ChEBI" id="CHEBI:15378"/>
        <dbReference type="ChEBI" id="CHEBI:17790"/>
        <dbReference type="ChEBI" id="CHEBI:140522"/>
        <dbReference type="ChEBI" id="CHEBI:140523"/>
        <dbReference type="EC" id="3.1.1.11"/>
    </reaction>
</comment>
<dbReference type="InterPro" id="IPR011050">
    <property type="entry name" value="Pectin_lyase_fold/virulence"/>
</dbReference>
<dbReference type="Gene3D" id="2.160.20.10">
    <property type="entry name" value="Single-stranded right-handed beta-helix, Pectin lyase-like"/>
    <property type="match status" value="1"/>
</dbReference>
<name>A0AAF1BED6_DAUCS</name>
<dbReference type="PROSITE" id="PS00503">
    <property type="entry name" value="PECTINESTERASE_2"/>
    <property type="match status" value="1"/>
</dbReference>
<dbReference type="InterPro" id="IPR000070">
    <property type="entry name" value="Pectinesterase_cat"/>
</dbReference>
<feature type="domain" description="Pectinesterase inhibitor" evidence="14">
    <location>
        <begin position="24"/>
        <end position="169"/>
    </location>
</feature>
<dbReference type="SMART" id="SM00856">
    <property type="entry name" value="PMEI"/>
    <property type="match status" value="1"/>
</dbReference>
<dbReference type="PANTHER" id="PTHR31707">
    <property type="entry name" value="PECTINESTERASE"/>
    <property type="match status" value="1"/>
</dbReference>
<dbReference type="GO" id="GO:0030599">
    <property type="term" value="F:pectinesterase activity"/>
    <property type="evidence" value="ECO:0007669"/>
    <property type="project" value="UniProtKB-UniRule"/>
</dbReference>
<evidence type="ECO:0000259" key="14">
    <source>
        <dbReference type="SMART" id="SM00856"/>
    </source>
</evidence>
<dbReference type="EMBL" id="CP093351">
    <property type="protein sequence ID" value="WOH14002.1"/>
    <property type="molecule type" value="Genomic_DNA"/>
</dbReference>
<feature type="signal peptide" evidence="13">
    <location>
        <begin position="1"/>
        <end position="23"/>
    </location>
</feature>
<evidence type="ECO:0000256" key="4">
    <source>
        <dbReference type="ARBA" id="ARBA00007786"/>
    </source>
</evidence>
<evidence type="ECO:0000256" key="3">
    <source>
        <dbReference type="ARBA" id="ARBA00006027"/>
    </source>
</evidence>
<dbReference type="Pfam" id="PF01095">
    <property type="entry name" value="Pectinesterase"/>
    <property type="match status" value="1"/>
</dbReference>
<keyword evidence="8 13" id="KW-0378">Hydrolase</keyword>
<keyword evidence="9 13" id="KW-0063">Aspartyl esterase</keyword>
<evidence type="ECO:0000256" key="13">
    <source>
        <dbReference type="RuleBase" id="RU000589"/>
    </source>
</evidence>
<evidence type="ECO:0000256" key="9">
    <source>
        <dbReference type="ARBA" id="ARBA00023085"/>
    </source>
</evidence>
<dbReference type="Proteomes" id="UP000077755">
    <property type="component" value="Chromosome 9"/>
</dbReference>
<dbReference type="InterPro" id="IPR035513">
    <property type="entry name" value="Invertase/methylesterase_inhib"/>
</dbReference>